<keyword evidence="2" id="KW-0378">Hydrolase</keyword>
<reference evidence="2 3" key="1">
    <citation type="submission" date="2020-06" db="EMBL/GenBank/DDBJ databases">
        <title>Transcriptomic and genomic resources for Thalictrum thalictroides and T. hernandezii: Facilitating candidate gene discovery in an emerging model plant lineage.</title>
        <authorList>
            <person name="Arias T."/>
            <person name="Riano-Pachon D.M."/>
            <person name="Di Stilio V.S."/>
        </authorList>
    </citation>
    <scope>NUCLEOTIDE SEQUENCE [LARGE SCALE GENOMIC DNA]</scope>
    <source>
        <strain evidence="3">cv. WT478/WT964</strain>
        <tissue evidence="2">Leaves</tissue>
    </source>
</reference>
<name>A0A7J6X034_THATH</name>
<dbReference type="Proteomes" id="UP000554482">
    <property type="component" value="Unassembled WGS sequence"/>
</dbReference>
<feature type="domain" description="TRF2/HOY1 PH-like" evidence="1">
    <location>
        <begin position="145"/>
        <end position="263"/>
    </location>
</feature>
<organism evidence="2 3">
    <name type="scientific">Thalictrum thalictroides</name>
    <name type="common">Rue-anemone</name>
    <name type="synonym">Anemone thalictroides</name>
    <dbReference type="NCBI Taxonomy" id="46969"/>
    <lineage>
        <taxon>Eukaryota</taxon>
        <taxon>Viridiplantae</taxon>
        <taxon>Streptophyta</taxon>
        <taxon>Embryophyta</taxon>
        <taxon>Tracheophyta</taxon>
        <taxon>Spermatophyta</taxon>
        <taxon>Magnoliopsida</taxon>
        <taxon>Ranunculales</taxon>
        <taxon>Ranunculaceae</taxon>
        <taxon>Thalictroideae</taxon>
        <taxon>Thalictrum</taxon>
    </lineage>
</organism>
<evidence type="ECO:0000259" key="1">
    <source>
        <dbReference type="Pfam" id="PF24818"/>
    </source>
</evidence>
<dbReference type="InterPro" id="IPR057939">
    <property type="entry name" value="TRF2_HOY1_PH"/>
</dbReference>
<protein>
    <submittedName>
        <fullName evidence="2">Atp-dependent dna helicase</fullName>
    </submittedName>
</protein>
<evidence type="ECO:0000313" key="2">
    <source>
        <dbReference type="EMBL" id="KAF5202195.1"/>
    </source>
</evidence>
<keyword evidence="2" id="KW-0067">ATP-binding</keyword>
<dbReference type="Pfam" id="PF24818">
    <property type="entry name" value="PH_TRF2_HOY1"/>
    <property type="match status" value="1"/>
</dbReference>
<keyword evidence="2" id="KW-0547">Nucleotide-binding</keyword>
<dbReference type="GO" id="GO:0004386">
    <property type="term" value="F:helicase activity"/>
    <property type="evidence" value="ECO:0007669"/>
    <property type="project" value="UniProtKB-KW"/>
</dbReference>
<dbReference type="OrthoDB" id="6159439at2759"/>
<evidence type="ECO:0000313" key="3">
    <source>
        <dbReference type="Proteomes" id="UP000554482"/>
    </source>
</evidence>
<dbReference type="EMBL" id="JABWDY010008457">
    <property type="protein sequence ID" value="KAF5202195.1"/>
    <property type="molecule type" value="Genomic_DNA"/>
</dbReference>
<dbReference type="PANTHER" id="PTHR33494">
    <property type="entry name" value="OS02G0793800 PROTEIN"/>
    <property type="match status" value="1"/>
</dbReference>
<keyword evidence="2" id="KW-0347">Helicase</keyword>
<keyword evidence="3" id="KW-1185">Reference proteome</keyword>
<dbReference type="PANTHER" id="PTHR33494:SF5">
    <property type="entry name" value="F10A16.6 PROTEIN"/>
    <property type="match status" value="1"/>
</dbReference>
<dbReference type="AlphaFoldDB" id="A0A7J6X034"/>
<proteinExistence type="predicted"/>
<gene>
    <name evidence="2" type="ORF">FRX31_008221</name>
</gene>
<sequence>MDSQNQEHVHMETLFDLELDYPPVFIPEIANFQSSGFYVDEYTMSSARYLGSQGRNVFPSETEVESGMQCKRLKLVSPTSPCGYVSVPETSSPLGLTLRKTPSFLDLVESKLSYSNAPFSMFKNMKSSDKEASVSQSNGKTKASNFSASLLRIGSWERVSRYDGDLVVKCYFAKRKLVWEVLDGGLKKKIELQWSDIASLKATCENSAPQTLEVELLKRPIFFRETNPQPRKHTLWKSTTDFTDGQASVFRRHFLQFPQGVLQKQFEKLLQLDDRLYSLSKKPYPSLDSAYFGTENLQSPNSNDHELFDLRQSSISSKELFKSEHNVSYSELLHFTLSKATAPQRFLNLSQTNTSSKKVSEITGGSTKFPSHGASIATTNEFPNLFVSLPSFIDDFETFTSSENYYKVEINMEEVKTDLLGNIGVCVQDGNLNPKLYRNSTSDFNYWIAENQTNQNRADSSEDINYNSEENQYLTRFSYVGEMSASAEDFSNCIAFSSNMSSTSTNFPVL</sequence>
<comment type="caution">
    <text evidence="2">The sequence shown here is derived from an EMBL/GenBank/DDBJ whole genome shotgun (WGS) entry which is preliminary data.</text>
</comment>
<accession>A0A7J6X034</accession>